<evidence type="ECO:0000313" key="2">
    <source>
        <dbReference type="EMBL" id="THH09614.1"/>
    </source>
</evidence>
<dbReference type="AlphaFoldDB" id="A0A4S4LCV9"/>
<comment type="caution">
    <text evidence="2">The sequence shown here is derived from an EMBL/GenBank/DDBJ whole genome shotgun (WGS) entry which is preliminary data.</text>
</comment>
<feature type="compositionally biased region" description="Polar residues" evidence="1">
    <location>
        <begin position="361"/>
        <end position="378"/>
    </location>
</feature>
<accession>A0A4S4LCV9</accession>
<sequence>MGMAALMLKLPTGAAPDWETKALDDDLLLNSTPLSLAVHHSLRQSRNSWLTSVFPKFSSKAKGKVQAEQPPAHDLKFIAKADVEIGPHVFHDTSFYEAHYLPEPSQYAVGVSSSATQAQNSYSSSYRSTAPSTTAPGSFSTARTLDASVEVTPALIAQVNAAASSNPMLQNLLQSAAMGRASIEQLQTLGILIQTLATQHRISQQASSTDFLGTQSSTSQPSGSPPQPTVKRHDFVIEFRENHTDRFIIPHEIVACQQDFPSGTLAGRDIVLSTFAPFNQDKDDTQPQSKTTVVIRLKRATNVLWESVWGWVNEDAKKPDALTIFCEKARSSKERIYLQHRLPEGDLLANLRTASTIHCRASSNGHTMKSIKPSSPAQSAKPKRSRPRKSQTPKVAKSSDVNTAVSNSEPQASPVAAADAVATTSMTLPVPKRRKLAPKNMLLDSLSRTPIQFINTMAPPPPPARQQPSPATPTSSLGVTSYGRFAQGFAPKVSSSVKAPNEQPPRA</sequence>
<reference evidence="2 3" key="1">
    <citation type="submission" date="2019-02" db="EMBL/GenBank/DDBJ databases">
        <title>Genome sequencing of the rare red list fungi Phellinidium pouzarii.</title>
        <authorList>
            <person name="Buettner E."/>
            <person name="Kellner H."/>
        </authorList>
    </citation>
    <scope>NUCLEOTIDE SEQUENCE [LARGE SCALE GENOMIC DNA]</scope>
    <source>
        <strain evidence="2 3">DSM 108285</strain>
    </source>
</reference>
<feature type="compositionally biased region" description="Basic residues" evidence="1">
    <location>
        <begin position="381"/>
        <end position="391"/>
    </location>
</feature>
<evidence type="ECO:0000256" key="1">
    <source>
        <dbReference type="SAM" id="MobiDB-lite"/>
    </source>
</evidence>
<evidence type="ECO:0000313" key="3">
    <source>
        <dbReference type="Proteomes" id="UP000308199"/>
    </source>
</evidence>
<proteinExistence type="predicted"/>
<organism evidence="2 3">
    <name type="scientific">Phellinidium pouzarii</name>
    <dbReference type="NCBI Taxonomy" id="167371"/>
    <lineage>
        <taxon>Eukaryota</taxon>
        <taxon>Fungi</taxon>
        <taxon>Dikarya</taxon>
        <taxon>Basidiomycota</taxon>
        <taxon>Agaricomycotina</taxon>
        <taxon>Agaricomycetes</taxon>
        <taxon>Hymenochaetales</taxon>
        <taxon>Hymenochaetaceae</taxon>
        <taxon>Phellinidium</taxon>
    </lineage>
</organism>
<feature type="compositionally biased region" description="Polar residues" evidence="1">
    <location>
        <begin position="399"/>
        <end position="411"/>
    </location>
</feature>
<dbReference type="OrthoDB" id="5338195at2759"/>
<dbReference type="EMBL" id="SGPK01000058">
    <property type="protein sequence ID" value="THH09614.1"/>
    <property type="molecule type" value="Genomic_DNA"/>
</dbReference>
<name>A0A4S4LCV9_9AGAM</name>
<feature type="region of interest" description="Disordered" evidence="1">
    <location>
        <begin position="361"/>
        <end position="418"/>
    </location>
</feature>
<gene>
    <name evidence="2" type="ORF">EW145_g1895</name>
</gene>
<protein>
    <submittedName>
        <fullName evidence="2">Uncharacterized protein</fullName>
    </submittedName>
</protein>
<keyword evidence="3" id="KW-1185">Reference proteome</keyword>
<feature type="region of interest" description="Disordered" evidence="1">
    <location>
        <begin position="453"/>
        <end position="483"/>
    </location>
</feature>
<feature type="region of interest" description="Disordered" evidence="1">
    <location>
        <begin position="207"/>
        <end position="230"/>
    </location>
</feature>
<feature type="compositionally biased region" description="Low complexity" evidence="1">
    <location>
        <begin position="213"/>
        <end position="222"/>
    </location>
</feature>
<dbReference type="Proteomes" id="UP000308199">
    <property type="component" value="Unassembled WGS sequence"/>
</dbReference>